<evidence type="ECO:0000313" key="2">
    <source>
        <dbReference type="EMBL" id="MBP2023696.1"/>
    </source>
</evidence>
<gene>
    <name evidence="2" type="ORF">J2Z44_003538</name>
</gene>
<comment type="caution">
    <text evidence="2">The sequence shown here is derived from an EMBL/GenBank/DDBJ whole genome shotgun (WGS) entry which is preliminary data.</text>
</comment>
<accession>A0ABS4K7C2</accession>
<dbReference type="SUPFAM" id="SSF55729">
    <property type="entry name" value="Acyl-CoA N-acyltransferases (Nat)"/>
    <property type="match status" value="1"/>
</dbReference>
<organism evidence="2 3">
    <name type="scientific">Clostridium punense</name>
    <dbReference type="NCBI Taxonomy" id="1054297"/>
    <lineage>
        <taxon>Bacteria</taxon>
        <taxon>Bacillati</taxon>
        <taxon>Bacillota</taxon>
        <taxon>Clostridia</taxon>
        <taxon>Eubacteriales</taxon>
        <taxon>Clostridiaceae</taxon>
        <taxon>Clostridium</taxon>
    </lineage>
</organism>
<dbReference type="Proteomes" id="UP001519308">
    <property type="component" value="Unassembled WGS sequence"/>
</dbReference>
<dbReference type="RefSeq" id="WP_031271706.1">
    <property type="nucleotide sequence ID" value="NZ_JAGGLL010000035.1"/>
</dbReference>
<dbReference type="EMBL" id="JAGGLL010000035">
    <property type="protein sequence ID" value="MBP2023696.1"/>
    <property type="molecule type" value="Genomic_DNA"/>
</dbReference>
<reference evidence="2 3" key="1">
    <citation type="submission" date="2021-03" db="EMBL/GenBank/DDBJ databases">
        <title>Genomic Encyclopedia of Type Strains, Phase IV (KMG-IV): sequencing the most valuable type-strain genomes for metagenomic binning, comparative biology and taxonomic classification.</title>
        <authorList>
            <person name="Goeker M."/>
        </authorList>
    </citation>
    <scope>NUCLEOTIDE SEQUENCE [LARGE SCALE GENOMIC DNA]</scope>
    <source>
        <strain evidence="2 3">DSM 28650</strain>
    </source>
</reference>
<evidence type="ECO:0000259" key="1">
    <source>
        <dbReference type="PROSITE" id="PS51186"/>
    </source>
</evidence>
<dbReference type="InterPro" id="IPR016181">
    <property type="entry name" value="Acyl_CoA_acyltransferase"/>
</dbReference>
<dbReference type="PROSITE" id="PS51186">
    <property type="entry name" value="GNAT"/>
    <property type="match status" value="1"/>
</dbReference>
<protein>
    <submittedName>
        <fullName evidence="2">Ribosomal protein S18 acetylase RimI-like enzyme</fullName>
    </submittedName>
</protein>
<evidence type="ECO:0000313" key="3">
    <source>
        <dbReference type="Proteomes" id="UP001519308"/>
    </source>
</evidence>
<dbReference type="Gene3D" id="3.40.630.30">
    <property type="match status" value="1"/>
</dbReference>
<name>A0ABS4K7C2_9CLOT</name>
<sequence length="165" mass="18661">MNYYLRKMESKDIDGVWFLIELLKTEGADISFTELNDKKEVMNFVDNASQLTYVAVSHEEPFEILCVVRGRRETTKEKSHAAFLTAATHPIARGIGLAAELTNFALEQMKTEGVNIARIYVYSDNKASLNAVKKLGFVHGGTVLRHHKDEVTGEYVDDLIFHKIL</sequence>
<feature type="domain" description="N-acetyltransferase" evidence="1">
    <location>
        <begin position="3"/>
        <end position="165"/>
    </location>
</feature>
<keyword evidence="3" id="KW-1185">Reference proteome</keyword>
<dbReference type="Pfam" id="PF00583">
    <property type="entry name" value="Acetyltransf_1"/>
    <property type="match status" value="1"/>
</dbReference>
<dbReference type="InterPro" id="IPR000182">
    <property type="entry name" value="GNAT_dom"/>
</dbReference>
<proteinExistence type="predicted"/>